<dbReference type="AlphaFoldDB" id="A0A8H5XNE8"/>
<sequence length="224" mass="24693">MDEVPLPNHHDSPNVPYSPGPETGLPPGLKTFLEDAPVYGRVPADLRKAWESVQLGGKAGDTVAAAFYKQGGFVAWYVYQRIKRTAEGSSKATNKADCVRFIASLPEDAAAMETLATKVVAALPSHKKEDIKKLQEKMSLPAAEEPVTVMHDIKLEHRPHDERTIDDIDTQYHLDELRTSPNRPAFEDSYGAVAKNTSLRRDSQDPKARRVGRSNVDGVSFSGR</sequence>
<evidence type="ECO:0000313" key="2">
    <source>
        <dbReference type="EMBL" id="KAF5697085.1"/>
    </source>
</evidence>
<feature type="compositionally biased region" description="Basic and acidic residues" evidence="1">
    <location>
        <begin position="199"/>
        <end position="208"/>
    </location>
</feature>
<keyword evidence="3" id="KW-1185">Reference proteome</keyword>
<name>A0A8H5XNE8_9HYPO</name>
<keyword evidence="2" id="KW-0418">Kinase</keyword>
<feature type="region of interest" description="Disordered" evidence="1">
    <location>
        <begin position="1"/>
        <end position="26"/>
    </location>
</feature>
<dbReference type="Proteomes" id="UP000532311">
    <property type="component" value="Unassembled WGS sequence"/>
</dbReference>
<organism evidence="2 3">
    <name type="scientific">Fusarium globosum</name>
    <dbReference type="NCBI Taxonomy" id="78864"/>
    <lineage>
        <taxon>Eukaryota</taxon>
        <taxon>Fungi</taxon>
        <taxon>Dikarya</taxon>
        <taxon>Ascomycota</taxon>
        <taxon>Pezizomycotina</taxon>
        <taxon>Sordariomycetes</taxon>
        <taxon>Hypocreomycetidae</taxon>
        <taxon>Hypocreales</taxon>
        <taxon>Nectriaceae</taxon>
        <taxon>Fusarium</taxon>
        <taxon>Fusarium fujikuroi species complex</taxon>
    </lineage>
</organism>
<accession>A0A8H5XNE8</accession>
<dbReference type="EMBL" id="JAAQPF010000775">
    <property type="protein sequence ID" value="KAF5697085.1"/>
    <property type="molecule type" value="Genomic_DNA"/>
</dbReference>
<dbReference type="GO" id="GO:0016301">
    <property type="term" value="F:kinase activity"/>
    <property type="evidence" value="ECO:0007669"/>
    <property type="project" value="UniProtKB-KW"/>
</dbReference>
<evidence type="ECO:0000256" key="1">
    <source>
        <dbReference type="SAM" id="MobiDB-lite"/>
    </source>
</evidence>
<evidence type="ECO:0000313" key="3">
    <source>
        <dbReference type="Proteomes" id="UP000532311"/>
    </source>
</evidence>
<protein>
    <submittedName>
        <fullName evidence="2">Serine threonine kinase</fullName>
    </submittedName>
</protein>
<keyword evidence="2" id="KW-0808">Transferase</keyword>
<proteinExistence type="predicted"/>
<gene>
    <name evidence="2" type="ORF">FGLOB1_13025</name>
</gene>
<reference evidence="2 3" key="1">
    <citation type="submission" date="2020-05" db="EMBL/GenBank/DDBJ databases">
        <title>Identification and distribution of gene clusters putatively required for synthesis of sphingolipid metabolism inhibitors in phylogenetically diverse species of the filamentous fungus Fusarium.</title>
        <authorList>
            <person name="Kim H.-S."/>
            <person name="Busman M."/>
            <person name="Brown D.W."/>
            <person name="Divon H."/>
            <person name="Uhlig S."/>
            <person name="Proctor R.H."/>
        </authorList>
    </citation>
    <scope>NUCLEOTIDE SEQUENCE [LARGE SCALE GENOMIC DNA]</scope>
    <source>
        <strain evidence="2 3">NRRL 26131</strain>
    </source>
</reference>
<comment type="caution">
    <text evidence="2">The sequence shown here is derived from an EMBL/GenBank/DDBJ whole genome shotgun (WGS) entry which is preliminary data.</text>
</comment>
<feature type="region of interest" description="Disordered" evidence="1">
    <location>
        <begin position="180"/>
        <end position="224"/>
    </location>
</feature>